<organism evidence="3 4">
    <name type="scientific">Petrolisthes manimaculis</name>
    <dbReference type="NCBI Taxonomy" id="1843537"/>
    <lineage>
        <taxon>Eukaryota</taxon>
        <taxon>Metazoa</taxon>
        <taxon>Ecdysozoa</taxon>
        <taxon>Arthropoda</taxon>
        <taxon>Crustacea</taxon>
        <taxon>Multicrustacea</taxon>
        <taxon>Malacostraca</taxon>
        <taxon>Eumalacostraca</taxon>
        <taxon>Eucarida</taxon>
        <taxon>Decapoda</taxon>
        <taxon>Pleocyemata</taxon>
        <taxon>Anomura</taxon>
        <taxon>Galatheoidea</taxon>
        <taxon>Porcellanidae</taxon>
        <taxon>Petrolisthes</taxon>
    </lineage>
</organism>
<keyword evidence="2" id="KW-1133">Transmembrane helix</keyword>
<sequence length="287" mass="30023">MQFASDRVTQVADGAGSFVAHSRLQGSVVARTRGGGRSGAAADLDIHAQNGVRFVRRRSGGQICQGKGKGKGASGGTSSASGGTSSASGGTSSASGGTSSATLSPPPTGAATAATDLNWSPLPRRHGVASESLCVALYCDDSWDDRAPNEGASGACCPRPVPVPSTPRHARSTLRTLTFADEKNIPALEAENEDLSPPPSPGLQLRPFTNPRDTPTHHPPPLPSPAHRITRPPAHDLTLESLHDLNWLQQMEPQDQVLLEVHVIWSILSLMVVLLACYTLHHQPLTG</sequence>
<feature type="region of interest" description="Disordered" evidence="1">
    <location>
        <begin position="151"/>
        <end position="170"/>
    </location>
</feature>
<dbReference type="AlphaFoldDB" id="A0AAE1UGJ8"/>
<evidence type="ECO:0000256" key="2">
    <source>
        <dbReference type="SAM" id="Phobius"/>
    </source>
</evidence>
<feature type="transmembrane region" description="Helical" evidence="2">
    <location>
        <begin position="263"/>
        <end position="281"/>
    </location>
</feature>
<feature type="region of interest" description="Disordered" evidence="1">
    <location>
        <begin position="57"/>
        <end position="121"/>
    </location>
</feature>
<evidence type="ECO:0000313" key="4">
    <source>
        <dbReference type="Proteomes" id="UP001292094"/>
    </source>
</evidence>
<feature type="compositionally biased region" description="Low complexity" evidence="1">
    <location>
        <begin position="76"/>
        <end position="115"/>
    </location>
</feature>
<keyword evidence="2" id="KW-0472">Membrane</keyword>
<dbReference type="EMBL" id="JAWZYT010000752">
    <property type="protein sequence ID" value="KAK4319446.1"/>
    <property type="molecule type" value="Genomic_DNA"/>
</dbReference>
<accession>A0AAE1UGJ8</accession>
<evidence type="ECO:0000313" key="3">
    <source>
        <dbReference type="EMBL" id="KAK4319446.1"/>
    </source>
</evidence>
<evidence type="ECO:0000256" key="1">
    <source>
        <dbReference type="SAM" id="MobiDB-lite"/>
    </source>
</evidence>
<name>A0AAE1UGJ8_9EUCA</name>
<keyword evidence="4" id="KW-1185">Reference proteome</keyword>
<feature type="region of interest" description="Disordered" evidence="1">
    <location>
        <begin position="189"/>
        <end position="232"/>
    </location>
</feature>
<dbReference type="Proteomes" id="UP001292094">
    <property type="component" value="Unassembled WGS sequence"/>
</dbReference>
<protein>
    <submittedName>
        <fullName evidence="3">Uncharacterized protein</fullName>
    </submittedName>
</protein>
<gene>
    <name evidence="3" type="ORF">Pmani_009611</name>
</gene>
<comment type="caution">
    <text evidence="3">The sequence shown here is derived from an EMBL/GenBank/DDBJ whole genome shotgun (WGS) entry which is preliminary data.</text>
</comment>
<reference evidence="3" key="1">
    <citation type="submission" date="2023-11" db="EMBL/GenBank/DDBJ databases">
        <title>Genome assemblies of two species of porcelain crab, Petrolisthes cinctipes and Petrolisthes manimaculis (Anomura: Porcellanidae).</title>
        <authorList>
            <person name="Angst P."/>
        </authorList>
    </citation>
    <scope>NUCLEOTIDE SEQUENCE</scope>
    <source>
        <strain evidence="3">PB745_02</strain>
        <tissue evidence="3">Gill</tissue>
    </source>
</reference>
<keyword evidence="2" id="KW-0812">Transmembrane</keyword>
<proteinExistence type="predicted"/>